<organism evidence="7 8">
    <name type="scientific">Mannheimia haemolytica</name>
    <name type="common">Pasteurella haemolytica</name>
    <dbReference type="NCBI Taxonomy" id="75985"/>
    <lineage>
        <taxon>Bacteria</taxon>
        <taxon>Pseudomonadati</taxon>
        <taxon>Pseudomonadota</taxon>
        <taxon>Gammaproteobacteria</taxon>
        <taxon>Pasteurellales</taxon>
        <taxon>Pasteurellaceae</taxon>
        <taxon>Mannheimia</taxon>
    </lineage>
</organism>
<dbReference type="SUPFAM" id="SSF55681">
    <property type="entry name" value="Class II aaRS and biotin synthetases"/>
    <property type="match status" value="1"/>
</dbReference>
<dbReference type="EMBL" id="UGPN01000002">
    <property type="protein sequence ID" value="STY61603.1"/>
    <property type="molecule type" value="Genomic_DNA"/>
</dbReference>
<feature type="domain" description="Aminoacyl-transfer RNA synthetases class-II family profile" evidence="6">
    <location>
        <begin position="23"/>
        <end position="105"/>
    </location>
</feature>
<dbReference type="InterPro" id="IPR045864">
    <property type="entry name" value="aa-tRNA-synth_II/BPL/LPL"/>
</dbReference>
<evidence type="ECO:0000256" key="2">
    <source>
        <dbReference type="ARBA" id="ARBA00022741"/>
    </source>
</evidence>
<accession>A0A378MZG2</accession>
<keyword evidence="5" id="KW-0030">Aminoacyl-tRNA synthetase</keyword>
<dbReference type="STRING" id="75985.WC39_06600"/>
<dbReference type="GO" id="GO:0006412">
    <property type="term" value="P:translation"/>
    <property type="evidence" value="ECO:0007669"/>
    <property type="project" value="UniProtKB-KW"/>
</dbReference>
<evidence type="ECO:0000259" key="6">
    <source>
        <dbReference type="PROSITE" id="PS50862"/>
    </source>
</evidence>
<dbReference type="AlphaFoldDB" id="A0A378MZG2"/>
<reference evidence="7 8" key="1">
    <citation type="submission" date="2018-06" db="EMBL/GenBank/DDBJ databases">
        <authorList>
            <consortium name="Pathogen Informatics"/>
            <person name="Doyle S."/>
        </authorList>
    </citation>
    <scope>NUCLEOTIDE SEQUENCE [LARGE SCALE GENOMIC DNA]</scope>
    <source>
        <strain evidence="7 8">NCTC10638</strain>
    </source>
</reference>
<dbReference type="GO" id="GO:0004826">
    <property type="term" value="F:phenylalanine-tRNA ligase activity"/>
    <property type="evidence" value="ECO:0007669"/>
    <property type="project" value="UniProtKB-EC"/>
</dbReference>
<dbReference type="PROSITE" id="PS50862">
    <property type="entry name" value="AA_TRNA_LIGASE_II"/>
    <property type="match status" value="1"/>
</dbReference>
<dbReference type="GO" id="GO:0043039">
    <property type="term" value="P:tRNA aminoacylation"/>
    <property type="evidence" value="ECO:0007669"/>
    <property type="project" value="InterPro"/>
</dbReference>
<evidence type="ECO:0000313" key="8">
    <source>
        <dbReference type="Proteomes" id="UP000254802"/>
    </source>
</evidence>
<evidence type="ECO:0000256" key="4">
    <source>
        <dbReference type="ARBA" id="ARBA00022917"/>
    </source>
</evidence>
<proteinExistence type="predicted"/>
<keyword evidence="4" id="KW-0648">Protein biosynthesis</keyword>
<evidence type="ECO:0000256" key="5">
    <source>
        <dbReference type="ARBA" id="ARBA00023146"/>
    </source>
</evidence>
<dbReference type="Pfam" id="PF01409">
    <property type="entry name" value="tRNA-synt_2d"/>
    <property type="match status" value="1"/>
</dbReference>
<evidence type="ECO:0000256" key="1">
    <source>
        <dbReference type="ARBA" id="ARBA00022598"/>
    </source>
</evidence>
<dbReference type="Gene3D" id="3.30.930.10">
    <property type="entry name" value="Bira Bifunctional Protein, Domain 2"/>
    <property type="match status" value="1"/>
</dbReference>
<keyword evidence="2" id="KW-0547">Nucleotide-binding</keyword>
<keyword evidence="1 7" id="KW-0436">Ligase</keyword>
<dbReference type="InterPro" id="IPR006195">
    <property type="entry name" value="aa-tRNA-synth_II"/>
</dbReference>
<name>A0A378MZG2_MANHA</name>
<evidence type="ECO:0000256" key="3">
    <source>
        <dbReference type="ARBA" id="ARBA00022840"/>
    </source>
</evidence>
<evidence type="ECO:0000313" key="7">
    <source>
        <dbReference type="EMBL" id="STY61603.1"/>
    </source>
</evidence>
<dbReference type="GO" id="GO:0000049">
    <property type="term" value="F:tRNA binding"/>
    <property type="evidence" value="ECO:0007669"/>
    <property type="project" value="InterPro"/>
</dbReference>
<protein>
    <submittedName>
        <fullName evidence="7">Phenylalanine--tRNA ligase alpha subunit</fullName>
        <ecNumber evidence="7">6.1.1.20</ecNumber>
    </submittedName>
</protein>
<keyword evidence="3" id="KW-0067">ATP-binding</keyword>
<dbReference type="EC" id="6.1.1.20" evidence="7"/>
<gene>
    <name evidence="7" type="primary">pheS_2</name>
    <name evidence="7" type="ORF">NCTC10638_02823</name>
</gene>
<dbReference type="Proteomes" id="UP000254802">
    <property type="component" value="Unassembled WGS sequence"/>
</dbReference>
<dbReference type="GO" id="GO:0005524">
    <property type="term" value="F:ATP binding"/>
    <property type="evidence" value="ECO:0007669"/>
    <property type="project" value="UniProtKB-KW"/>
</dbReference>
<sequence length="105" mass="12139">MQSFIKNPNLGCANPYNGNVKPPIRIVAPGRVYRNDYDQTHTPMFHQIELLYVDKKANFTELKGLIHDFLKAFLKKIYKCVFRPSFFPFTEPSAEVDVMRQTANG</sequence>
<dbReference type="InterPro" id="IPR002319">
    <property type="entry name" value="Phenylalanyl-tRNA_Synthase"/>
</dbReference>